<dbReference type="Pfam" id="PF03205">
    <property type="entry name" value="MobB"/>
    <property type="match status" value="1"/>
</dbReference>
<comment type="caution">
    <text evidence="2">The sequence shown here is derived from an EMBL/GenBank/DDBJ whole genome shotgun (WGS) entry which is preliminary data.</text>
</comment>
<dbReference type="SUPFAM" id="SSF52540">
    <property type="entry name" value="P-loop containing nucleoside triphosphate hydrolases"/>
    <property type="match status" value="1"/>
</dbReference>
<evidence type="ECO:0000259" key="1">
    <source>
        <dbReference type="Pfam" id="PF03205"/>
    </source>
</evidence>
<protein>
    <submittedName>
        <fullName evidence="2">Molybdopterin-guanine dinucleotide biosynthesis protein B</fullName>
    </submittedName>
</protein>
<gene>
    <name evidence="2" type="primary">mobB</name>
    <name evidence="2" type="ORF">H7B90_04115</name>
</gene>
<dbReference type="Proteomes" id="UP000553776">
    <property type="component" value="Unassembled WGS sequence"/>
</dbReference>
<organism evidence="2 3">
    <name type="scientific">Cohnella xylanilytica</name>
    <dbReference type="NCBI Taxonomy" id="557555"/>
    <lineage>
        <taxon>Bacteria</taxon>
        <taxon>Bacillati</taxon>
        <taxon>Bacillota</taxon>
        <taxon>Bacilli</taxon>
        <taxon>Bacillales</taxon>
        <taxon>Paenibacillaceae</taxon>
        <taxon>Cohnella</taxon>
    </lineage>
</organism>
<dbReference type="RefSeq" id="WP_185134612.1">
    <property type="nucleotide sequence ID" value="NZ_BORM01000022.1"/>
</dbReference>
<name>A0A841TUH9_9BACL</name>
<dbReference type="NCBIfam" id="TIGR00176">
    <property type="entry name" value="mobB"/>
    <property type="match status" value="1"/>
</dbReference>
<accession>A0A841TUH9</accession>
<dbReference type="CDD" id="cd03116">
    <property type="entry name" value="MobB"/>
    <property type="match status" value="1"/>
</dbReference>
<keyword evidence="3" id="KW-1185">Reference proteome</keyword>
<dbReference type="Gene3D" id="3.40.50.300">
    <property type="entry name" value="P-loop containing nucleotide triphosphate hydrolases"/>
    <property type="match status" value="1"/>
</dbReference>
<dbReference type="AlphaFoldDB" id="A0A841TUH9"/>
<sequence length="172" mass="18982">MSGPKVYQIVGFKNAGKTTLVCGLVRLFTERGLRVGTIKRDAHGFEADRPDTDTWKHRHSGSAWTAITSGERTAIFSEAPSRLDELVQAASRACDLVLVEGFKRERYPKLALARQIGDAEQLAKLPAVTALALWPEPYARRETIEPNNGIETFAPDDVAAIAEHIRRTLGLE</sequence>
<dbReference type="PANTHER" id="PTHR40072:SF1">
    <property type="entry name" value="MOLYBDOPTERIN-GUANINE DINUCLEOTIDE BIOSYNTHESIS ADAPTER PROTEIN"/>
    <property type="match status" value="1"/>
</dbReference>
<dbReference type="EMBL" id="JACJVR010000012">
    <property type="protein sequence ID" value="MBB6690582.1"/>
    <property type="molecule type" value="Genomic_DNA"/>
</dbReference>
<dbReference type="InterPro" id="IPR027417">
    <property type="entry name" value="P-loop_NTPase"/>
</dbReference>
<dbReference type="InterPro" id="IPR052539">
    <property type="entry name" value="MGD_biosynthesis_adapter"/>
</dbReference>
<dbReference type="InterPro" id="IPR004435">
    <property type="entry name" value="MobB_dom"/>
</dbReference>
<feature type="domain" description="Molybdopterin-guanine dinucleotide biosynthesis protein B (MobB)" evidence="1">
    <location>
        <begin position="7"/>
        <end position="132"/>
    </location>
</feature>
<reference evidence="2 3" key="1">
    <citation type="submission" date="2020-08" db="EMBL/GenBank/DDBJ databases">
        <title>Cohnella phylogeny.</title>
        <authorList>
            <person name="Dunlap C."/>
        </authorList>
    </citation>
    <scope>NUCLEOTIDE SEQUENCE [LARGE SCALE GENOMIC DNA]</scope>
    <source>
        <strain evidence="2 3">DSM 25239</strain>
    </source>
</reference>
<dbReference type="GO" id="GO:0005525">
    <property type="term" value="F:GTP binding"/>
    <property type="evidence" value="ECO:0007669"/>
    <property type="project" value="InterPro"/>
</dbReference>
<dbReference type="PANTHER" id="PTHR40072">
    <property type="entry name" value="MOLYBDOPTERIN-GUANINE DINUCLEOTIDE BIOSYNTHESIS ADAPTER PROTEIN-RELATED"/>
    <property type="match status" value="1"/>
</dbReference>
<evidence type="ECO:0000313" key="3">
    <source>
        <dbReference type="Proteomes" id="UP000553776"/>
    </source>
</evidence>
<dbReference type="GO" id="GO:0006777">
    <property type="term" value="P:Mo-molybdopterin cofactor biosynthetic process"/>
    <property type="evidence" value="ECO:0007669"/>
    <property type="project" value="InterPro"/>
</dbReference>
<evidence type="ECO:0000313" key="2">
    <source>
        <dbReference type="EMBL" id="MBB6690582.1"/>
    </source>
</evidence>
<proteinExistence type="predicted"/>